<comment type="similarity">
    <text evidence="2">Belongs to the ABC transporter superfamily. ABCC family. Conjugate transporter (TC 3.A.1.208) subfamily.</text>
</comment>
<evidence type="ECO:0000259" key="11">
    <source>
        <dbReference type="PROSITE" id="PS50893"/>
    </source>
</evidence>
<dbReference type="PANTHER" id="PTHR24223">
    <property type="entry name" value="ATP-BINDING CASSETTE SUB-FAMILY C"/>
    <property type="match status" value="1"/>
</dbReference>
<dbReference type="PANTHER" id="PTHR24223:SF456">
    <property type="entry name" value="MULTIDRUG RESISTANCE-ASSOCIATED PROTEIN LETHAL(2)03659"/>
    <property type="match status" value="1"/>
</dbReference>
<feature type="transmembrane region" description="Helical" evidence="10">
    <location>
        <begin position="273"/>
        <end position="297"/>
    </location>
</feature>
<feature type="transmembrane region" description="Helical" evidence="10">
    <location>
        <begin position="309"/>
        <end position="336"/>
    </location>
</feature>
<proteinExistence type="inferred from homology"/>
<name>L1L9A1_THEEQ</name>
<dbReference type="SUPFAM" id="SSF52540">
    <property type="entry name" value="P-loop containing nucleoside triphosphate hydrolases"/>
    <property type="match status" value="2"/>
</dbReference>
<dbReference type="EMBL" id="ACOU01000007">
    <property type="protein sequence ID" value="EKX72076.1"/>
    <property type="molecule type" value="Genomic_DNA"/>
</dbReference>
<evidence type="ECO:0000256" key="4">
    <source>
        <dbReference type="ARBA" id="ARBA00022692"/>
    </source>
</evidence>
<evidence type="ECO:0000256" key="7">
    <source>
        <dbReference type="ARBA" id="ARBA00022989"/>
    </source>
</evidence>
<feature type="transmembrane region" description="Helical" evidence="10">
    <location>
        <begin position="130"/>
        <end position="151"/>
    </location>
</feature>
<dbReference type="Gene3D" id="3.40.50.300">
    <property type="entry name" value="P-loop containing nucleotide triphosphate hydrolases"/>
    <property type="match status" value="2"/>
</dbReference>
<dbReference type="GO" id="GO:0016887">
    <property type="term" value="F:ATP hydrolysis activity"/>
    <property type="evidence" value="ECO:0007669"/>
    <property type="project" value="InterPro"/>
</dbReference>
<dbReference type="SUPFAM" id="SSF90123">
    <property type="entry name" value="ABC transporter transmembrane region"/>
    <property type="match status" value="2"/>
</dbReference>
<feature type="transmembrane region" description="Helical" evidence="10">
    <location>
        <begin position="1079"/>
        <end position="1098"/>
    </location>
</feature>
<feature type="transmembrane region" description="Helical" evidence="10">
    <location>
        <begin position="971"/>
        <end position="989"/>
    </location>
</feature>
<feature type="domain" description="ABC transporter" evidence="11">
    <location>
        <begin position="502"/>
        <end position="758"/>
    </location>
</feature>
<feature type="compositionally biased region" description="Basic and acidic residues" evidence="9">
    <location>
        <begin position="757"/>
        <end position="802"/>
    </location>
</feature>
<keyword evidence="14" id="KW-1185">Reference proteome</keyword>
<dbReference type="STRING" id="1537102.L1L9A1"/>
<evidence type="ECO:0000256" key="5">
    <source>
        <dbReference type="ARBA" id="ARBA00022741"/>
    </source>
</evidence>
<evidence type="ECO:0000256" key="2">
    <source>
        <dbReference type="ARBA" id="ARBA00009726"/>
    </source>
</evidence>
<comment type="caution">
    <text evidence="13">The sequence shown here is derived from an EMBL/GenBank/DDBJ whole genome shotgun (WGS) entry which is preliminary data.</text>
</comment>
<dbReference type="Gene3D" id="1.20.1560.10">
    <property type="entry name" value="ABC transporter type 1, transmembrane domain"/>
    <property type="match status" value="2"/>
</dbReference>
<comment type="subcellular location">
    <subcellularLocation>
        <location evidence="1">Membrane</location>
        <topology evidence="1">Multi-pass membrane protein</topology>
    </subcellularLocation>
</comment>
<organism evidence="13 14">
    <name type="scientific">Theileria equi strain WA</name>
    <dbReference type="NCBI Taxonomy" id="1537102"/>
    <lineage>
        <taxon>Eukaryota</taxon>
        <taxon>Sar</taxon>
        <taxon>Alveolata</taxon>
        <taxon>Apicomplexa</taxon>
        <taxon>Aconoidasida</taxon>
        <taxon>Piroplasmida</taxon>
        <taxon>Theileriidae</taxon>
        <taxon>Theileria</taxon>
    </lineage>
</organism>
<keyword evidence="4 10" id="KW-0812">Transmembrane</keyword>
<dbReference type="GeneID" id="15805066"/>
<dbReference type="PROSITE" id="PS00211">
    <property type="entry name" value="ABC_TRANSPORTER_1"/>
    <property type="match status" value="1"/>
</dbReference>
<keyword evidence="5" id="KW-0547">Nucleotide-binding</keyword>
<dbReference type="Pfam" id="PF00005">
    <property type="entry name" value="ABC_tran"/>
    <property type="match status" value="2"/>
</dbReference>
<feature type="domain" description="ABC transporter" evidence="11">
    <location>
        <begin position="1235"/>
        <end position="1515"/>
    </location>
</feature>
<dbReference type="RefSeq" id="XP_004831528.1">
    <property type="nucleotide sequence ID" value="XM_004831471.1"/>
</dbReference>
<dbReference type="InterPro" id="IPR017871">
    <property type="entry name" value="ABC_transporter-like_CS"/>
</dbReference>
<feature type="compositionally biased region" description="Basic residues" evidence="9">
    <location>
        <begin position="1191"/>
        <end position="1202"/>
    </location>
</feature>
<evidence type="ECO:0000256" key="9">
    <source>
        <dbReference type="SAM" id="MobiDB-lite"/>
    </source>
</evidence>
<reference evidence="13 14" key="1">
    <citation type="journal article" date="2012" name="BMC Genomics">
        <title>Comparative genomic analysis and phylogenetic position of Theileria equi.</title>
        <authorList>
            <person name="Kappmeyer L.S."/>
            <person name="Thiagarajan M."/>
            <person name="Herndon D.R."/>
            <person name="Ramsay J.D."/>
            <person name="Caler E."/>
            <person name="Djikeng A."/>
            <person name="Gillespie J.J."/>
            <person name="Lau A.O."/>
            <person name="Roalson E.H."/>
            <person name="Silva J.C."/>
            <person name="Silva M.G."/>
            <person name="Suarez C.E."/>
            <person name="Ueti M.W."/>
            <person name="Nene V.M."/>
            <person name="Mealey R.H."/>
            <person name="Knowles D.P."/>
            <person name="Brayton K.A."/>
        </authorList>
    </citation>
    <scope>NUCLEOTIDE SEQUENCE [LARGE SCALE GENOMIC DNA]</scope>
    <source>
        <strain evidence="13 14">WA</strain>
    </source>
</reference>
<evidence type="ECO:0000256" key="6">
    <source>
        <dbReference type="ARBA" id="ARBA00022840"/>
    </source>
</evidence>
<feature type="region of interest" description="Disordered" evidence="9">
    <location>
        <begin position="1173"/>
        <end position="1202"/>
    </location>
</feature>
<dbReference type="InterPro" id="IPR011527">
    <property type="entry name" value="ABC1_TM_dom"/>
</dbReference>
<evidence type="ECO:0000256" key="10">
    <source>
        <dbReference type="SAM" id="Phobius"/>
    </source>
</evidence>
<dbReference type="Proteomes" id="UP000031512">
    <property type="component" value="Unassembled WGS sequence"/>
</dbReference>
<gene>
    <name evidence="13" type="ORF">BEWA_045400</name>
</gene>
<dbReference type="InterPro" id="IPR003593">
    <property type="entry name" value="AAA+_ATPase"/>
</dbReference>
<evidence type="ECO:0000313" key="13">
    <source>
        <dbReference type="EMBL" id="EKX72076.1"/>
    </source>
</evidence>
<feature type="transmembrane region" description="Helical" evidence="10">
    <location>
        <begin position="892"/>
        <end position="912"/>
    </location>
</feature>
<keyword evidence="6 13" id="KW-0067">ATP-binding</keyword>
<dbReference type="SMART" id="SM00382">
    <property type="entry name" value="AAA"/>
    <property type="match status" value="2"/>
</dbReference>
<keyword evidence="8 10" id="KW-0472">Membrane</keyword>
<evidence type="ECO:0000313" key="14">
    <source>
        <dbReference type="Proteomes" id="UP000031512"/>
    </source>
</evidence>
<dbReference type="PROSITE" id="PS50893">
    <property type="entry name" value="ABC_TRANSPORTER_2"/>
    <property type="match status" value="2"/>
</dbReference>
<dbReference type="InterPro" id="IPR003439">
    <property type="entry name" value="ABC_transporter-like_ATP-bd"/>
</dbReference>
<keyword evidence="13" id="KW-0378">Hydrolase</keyword>
<evidence type="ECO:0000256" key="1">
    <source>
        <dbReference type="ARBA" id="ARBA00004141"/>
    </source>
</evidence>
<evidence type="ECO:0000259" key="12">
    <source>
        <dbReference type="PROSITE" id="PS50929"/>
    </source>
</evidence>
<dbReference type="EC" id="3.6.3.44" evidence="13"/>
<dbReference type="InterPro" id="IPR050173">
    <property type="entry name" value="ABC_transporter_C-like"/>
</dbReference>
<keyword evidence="7 10" id="KW-1133">Transmembrane helix</keyword>
<dbReference type="KEGG" id="beq:BEWA_045400"/>
<evidence type="ECO:0000256" key="8">
    <source>
        <dbReference type="ARBA" id="ARBA00023136"/>
    </source>
</evidence>
<protein>
    <submittedName>
        <fullName evidence="13">ABC transporter, ATP-binding protein domain containing protein</fullName>
        <ecNumber evidence="13">3.6.3.41</ecNumber>
        <ecNumber evidence="13">3.6.3.44</ecNumber>
    </submittedName>
</protein>
<feature type="transmembrane region" description="Helical" evidence="10">
    <location>
        <begin position="380"/>
        <end position="406"/>
    </location>
</feature>
<dbReference type="InterPro" id="IPR036640">
    <property type="entry name" value="ABC1_TM_sf"/>
</dbReference>
<dbReference type="InterPro" id="IPR027417">
    <property type="entry name" value="P-loop_NTPase"/>
</dbReference>
<dbReference type="OrthoDB" id="4865934at2759"/>
<keyword evidence="3" id="KW-0813">Transport</keyword>
<feature type="domain" description="ABC transmembrane type-1" evidence="12">
    <location>
        <begin position="894"/>
        <end position="1138"/>
    </location>
</feature>
<feature type="transmembrane region" description="Helical" evidence="10">
    <location>
        <begin position="163"/>
        <end position="181"/>
    </location>
</feature>
<feature type="transmembrane region" description="Helical" evidence="10">
    <location>
        <begin position="995"/>
        <end position="1012"/>
    </location>
</feature>
<dbReference type="GO" id="GO:0140359">
    <property type="term" value="F:ABC-type transporter activity"/>
    <property type="evidence" value="ECO:0007669"/>
    <property type="project" value="InterPro"/>
</dbReference>
<accession>L1L9A1</accession>
<dbReference type="eggNOG" id="KOG0054">
    <property type="taxonomic scope" value="Eukaryota"/>
</dbReference>
<dbReference type="GO" id="GO:0016020">
    <property type="term" value="C:membrane"/>
    <property type="evidence" value="ECO:0007669"/>
    <property type="project" value="UniProtKB-SubCell"/>
</dbReference>
<dbReference type="GO" id="GO:0005524">
    <property type="term" value="F:ATP binding"/>
    <property type="evidence" value="ECO:0007669"/>
    <property type="project" value="UniProtKB-KW"/>
</dbReference>
<feature type="transmembrane region" description="Helical" evidence="10">
    <location>
        <begin position="426"/>
        <end position="450"/>
    </location>
</feature>
<evidence type="ECO:0000256" key="3">
    <source>
        <dbReference type="ARBA" id="ARBA00022448"/>
    </source>
</evidence>
<dbReference type="EC" id="3.6.3.41" evidence="13"/>
<sequence length="1520" mass="172361">MMGNGPVSEVGDHHFWESEVELARKKMTAPNGKKFRYFDDKGVFNFVFLAWMHGWVKETSRRYLDPYMLHPLPLADQILKWQPILSRHVSDGIASIEAHESLSEEERKKAKKPARYILLRALFLTFWKRLTIILIGIVIMNAIGMSVAAFLHKLLGLLSEGEFRFVTFFFLVVAVIAIELIKMIGMSHINYYVQRLAILLDACLRVTIFQHGLCYRRGNFANFQSKEGVCKSTIHCCSGEDACTDNPLLCPARRYKNNEVTPKMYALVLTDSYYLPFFIEAVPGFVDFLTSLTYGIILMNSQFNIKAGTVLIVSLSLVVCMFIVEILNGFMLRWYLGIRDHRISKSSEVISGLHLIEAMALDDIGHDIITETRNDELKIVFVRFLVSLVNKVIIVSIMCIDIIILVNDFVGEVREATDLRGVNPSGILASIFVIMKIIGPLYMVPMYLRLMLFGINAFKRVEYFLRTCSPNFYLQDNKFTGRNPLPEALPAEDKTLPKGLVVMFKKASFAWVNSRKDLLDNTGTTCLRNLDFVLNTGDLAIVTGAQGSGKTNFIKAILGDMTLVEGSMAVLPLSTNMPIFYASQDVWLQKGTIKSNITFGHRFDEDVYNTVIKAVELEHDISTWNGGDMRKISEHGYSLSGGQRVRVGLARAIYAYLIFSKTNRESESEHSFLVVIDDSFTGLDPFVARTIFRNLFEKGKGLLEKGDVSAVLTISKNILDACVSSASPDSFPDAPIYSLRNETLIQRNKLRYLIENEAGHLEPPKPSEDKMELPSRSHEMLGRCDSDDYTRPGRRGSTESKYSDSPTVQHLYEKNKTKDSKSDNAAQFKVYFHAAGWSIALFFIFTFTFSSLDSTKFIITSKVSDSIVDYANEHSHTSVTLEDVKEYCYRSLRWIIILSVSVMVGVFFRALAMTQASFNVSRRIHEYCINSIFTNSSGVLSIKKSLSSVQTFLYMDTLSIDNMLSYYLHDVFVLLIEMGVQMFTLFFMIPWATPISIVLCFIIFRYIVYYYIKACKNVAFSRLEAYNQIDSAIGSAISGLPICRSFKSEWKLVHTMIEHVDYNVRGTYMNNSAMFWSSIASRCLLSPLALFILLFPIIRSRFCDMDIKVGYYGMAYSLFLNINNYFANFLEISYYLQLHSLPMRRFENFIPPNTPLKFGDRKDIHRTDFVVDRSTSAGGDQPSDENIKDSIRRRRRSEHAKRRAVHCTSLKMLLFKHKVNVLDVSKYAVPGTTRIKLDNVSVHVVSRDSNEKHAILKNVTCSADTSDIIGIVGRTGAGKSTLLSVLQNLARNRDGSVLLDGCDLNDMPKNVTRQIIGVLPQLPFVFRGWTVRRFIDPRMLFDDADIEAALENCGLLKFVESLPGGRGLNTIIIPDHYHKDLPRHLKRAYYGPTLRPYDVPSADNVNIDYGAVLSSSQLRTLSVARLVLYREFYKILLVDEPPEDEVGTYNTAETPIYELIKTYFQHCTTFIAAHDVDVLRLCTSVWVFHSGSLIKTCKTEEVIDSGSLSKIIEDCITTHV</sequence>
<dbReference type="PROSITE" id="PS50929">
    <property type="entry name" value="ABC_TM1F"/>
    <property type="match status" value="1"/>
</dbReference>
<feature type="region of interest" description="Disordered" evidence="9">
    <location>
        <begin position="757"/>
        <end position="807"/>
    </location>
</feature>
<feature type="transmembrane region" description="Helical" evidence="10">
    <location>
        <begin position="830"/>
        <end position="852"/>
    </location>
</feature>
<dbReference type="VEuPathDB" id="PiroplasmaDB:BEWA_045400"/>